<evidence type="ECO:0000313" key="3">
    <source>
        <dbReference type="Proteomes" id="UP000886998"/>
    </source>
</evidence>
<comment type="caution">
    <text evidence="2">The sequence shown here is derived from an EMBL/GenBank/DDBJ whole genome shotgun (WGS) entry which is preliminary data.</text>
</comment>
<dbReference type="AlphaFoldDB" id="A0A8X6WQ13"/>
<protein>
    <submittedName>
        <fullName evidence="2">Uncharacterized protein</fullName>
    </submittedName>
</protein>
<organism evidence="2 3">
    <name type="scientific">Trichonephila inaurata madagascariensis</name>
    <dbReference type="NCBI Taxonomy" id="2747483"/>
    <lineage>
        <taxon>Eukaryota</taxon>
        <taxon>Metazoa</taxon>
        <taxon>Ecdysozoa</taxon>
        <taxon>Arthropoda</taxon>
        <taxon>Chelicerata</taxon>
        <taxon>Arachnida</taxon>
        <taxon>Araneae</taxon>
        <taxon>Araneomorphae</taxon>
        <taxon>Entelegynae</taxon>
        <taxon>Araneoidea</taxon>
        <taxon>Nephilidae</taxon>
        <taxon>Trichonephila</taxon>
        <taxon>Trichonephila inaurata</taxon>
    </lineage>
</organism>
<evidence type="ECO:0000313" key="2">
    <source>
        <dbReference type="EMBL" id="GFY39233.1"/>
    </source>
</evidence>
<evidence type="ECO:0000256" key="1">
    <source>
        <dbReference type="SAM" id="MobiDB-lite"/>
    </source>
</evidence>
<name>A0A8X6WQ13_9ARAC</name>
<feature type="compositionally biased region" description="Pro residues" evidence="1">
    <location>
        <begin position="20"/>
        <end position="45"/>
    </location>
</feature>
<gene>
    <name evidence="2" type="ORF">TNIN_168231</name>
</gene>
<reference evidence="2" key="1">
    <citation type="submission" date="2020-08" db="EMBL/GenBank/DDBJ databases">
        <title>Multicomponent nature underlies the extraordinary mechanical properties of spider dragline silk.</title>
        <authorList>
            <person name="Kono N."/>
            <person name="Nakamura H."/>
            <person name="Mori M."/>
            <person name="Yoshida Y."/>
            <person name="Ohtoshi R."/>
            <person name="Malay A.D."/>
            <person name="Moran D.A.P."/>
            <person name="Tomita M."/>
            <person name="Numata K."/>
            <person name="Arakawa K."/>
        </authorList>
    </citation>
    <scope>NUCLEOTIDE SEQUENCE</scope>
</reference>
<feature type="region of interest" description="Disordered" evidence="1">
    <location>
        <begin position="1"/>
        <end position="48"/>
    </location>
</feature>
<dbReference type="EMBL" id="BMAV01001287">
    <property type="protein sequence ID" value="GFY39233.1"/>
    <property type="molecule type" value="Genomic_DNA"/>
</dbReference>
<keyword evidence="3" id="KW-1185">Reference proteome</keyword>
<accession>A0A8X6WQ13</accession>
<dbReference type="Proteomes" id="UP000886998">
    <property type="component" value="Unassembled WGS sequence"/>
</dbReference>
<feature type="non-terminal residue" evidence="2">
    <location>
        <position position="1"/>
    </location>
</feature>
<proteinExistence type="predicted"/>
<sequence length="68" mass="7771">KTREPVTTPPAQRLADPERIPTPPAEPERIPTPPVEPERIPTPPSEPKEGLLHLLRDHLWRGWISLFL</sequence>